<protein>
    <submittedName>
        <fullName evidence="2">Uncharacterized protein</fullName>
    </submittedName>
</protein>
<accession>A0A1Y1S9C2</accession>
<comment type="caution">
    <text evidence="2">The sequence shown here is derived from an EMBL/GenBank/DDBJ whole genome shotgun (WGS) entry which is preliminary data.</text>
</comment>
<dbReference type="Proteomes" id="UP000192639">
    <property type="component" value="Unassembled WGS sequence"/>
</dbReference>
<keyword evidence="1" id="KW-0732">Signal</keyword>
<dbReference type="AlphaFoldDB" id="A0A1Y1S9C2"/>
<evidence type="ECO:0000313" key="2">
    <source>
        <dbReference type="EMBL" id="ORD95066.1"/>
    </source>
</evidence>
<name>A0A1Y1S9C2_9MICR</name>
<sequence length="126" mass="14046">MRLIVIFNSLIFSAASNYSPEPLSCSKVCLDSLKNLVLGLESGLKLIYNIPKERKGDLEQSGKKSSLTTEGMKSYHVILNQAKEHIERGVKEYDGNEEAQNLLTQLSSKIVELETQLIIGMEEGME</sequence>
<reference evidence="2 3" key="1">
    <citation type="journal article" date="2017" name="Environ. Microbiol.">
        <title>Decay of the glycolytic pathway and adaptation to intranuclear parasitism within Enterocytozoonidae microsporidia.</title>
        <authorList>
            <person name="Wiredu Boakye D."/>
            <person name="Jaroenlak P."/>
            <person name="Prachumwat A."/>
            <person name="Williams T.A."/>
            <person name="Bateman K.S."/>
            <person name="Itsathitphaisarn O."/>
            <person name="Sritunyalucksana K."/>
            <person name="Paszkiewicz K.H."/>
            <person name="Moore K.A."/>
            <person name="Stentiford G.D."/>
            <person name="Williams B.A."/>
        </authorList>
    </citation>
    <scope>NUCLEOTIDE SEQUENCE [LARGE SCALE GENOMIC DNA]</scope>
    <source>
        <strain evidence="2 3">GB1</strain>
    </source>
</reference>
<evidence type="ECO:0000313" key="3">
    <source>
        <dbReference type="Proteomes" id="UP000192639"/>
    </source>
</evidence>
<organism evidence="2 3">
    <name type="scientific">Enterospora canceri</name>
    <dbReference type="NCBI Taxonomy" id="1081671"/>
    <lineage>
        <taxon>Eukaryota</taxon>
        <taxon>Fungi</taxon>
        <taxon>Fungi incertae sedis</taxon>
        <taxon>Microsporidia</taxon>
        <taxon>Enterocytozoonidae</taxon>
        <taxon>Enterospora</taxon>
    </lineage>
</organism>
<proteinExistence type="predicted"/>
<evidence type="ECO:0000256" key="1">
    <source>
        <dbReference type="SAM" id="SignalP"/>
    </source>
</evidence>
<dbReference type="VEuPathDB" id="MicrosporidiaDB:ECANGB1_2629"/>
<feature type="chain" id="PRO_5010995516" evidence="1">
    <location>
        <begin position="17"/>
        <end position="126"/>
    </location>
</feature>
<keyword evidence="3" id="KW-1185">Reference proteome</keyword>
<feature type="signal peptide" evidence="1">
    <location>
        <begin position="1"/>
        <end position="16"/>
    </location>
</feature>
<gene>
    <name evidence="2" type="ORF">ECANGB1_2629</name>
</gene>
<dbReference type="EMBL" id="LWDP01000004">
    <property type="protein sequence ID" value="ORD95066.1"/>
    <property type="molecule type" value="Genomic_DNA"/>
</dbReference>